<proteinExistence type="predicted"/>
<dbReference type="RefSeq" id="WP_027706096.1">
    <property type="nucleotide sequence ID" value="NZ_AP018933.1"/>
</dbReference>
<dbReference type="PANTHER" id="PTHR43638">
    <property type="entry name" value="OXIDOREDUCTASE, ALDO/KETO REDUCTASE FAMILY PROTEIN"/>
    <property type="match status" value="1"/>
</dbReference>
<dbReference type="STRING" id="1123510.GCA_000620025_01037"/>
<sequence length="288" mass="32094">MASITLQWPDGTVLPAIGQGTWKMGEDPSQRKAEIAALQHGLDRGLTLIDTAEMYGEGGAEEVVGAALEGRRDEAFIVSKVYPHNASRKEMIKACDRSLRRLNIDAIDCYLLHWGSSTPIDEIIEGFMHLQQAGKIKGYGVSNLDDREMEAWWQHDNGALCQTDQVLYHLGSRGVEYRLLPLLRERRLPMMAYCPLAQGGRLRQHLMSSPAVVDVAQRHGVTPQQILLAWVIREQHGQRSVIAIPKAVHPDHIDDNVAALDITLPPEDTALLDQAWPAPARRQPLDVE</sequence>
<dbReference type="InterPro" id="IPR023210">
    <property type="entry name" value="NADP_OxRdtase_dom"/>
</dbReference>
<feature type="binding site" evidence="2">
    <location>
        <position position="113"/>
    </location>
    <ligand>
        <name>substrate</name>
    </ligand>
</feature>
<gene>
    <name evidence="5" type="ORF">ZBT109_1008</name>
</gene>
<feature type="active site" description="Proton donor" evidence="1">
    <location>
        <position position="55"/>
    </location>
</feature>
<dbReference type="PRINTS" id="PR00069">
    <property type="entry name" value="ALDKETRDTASE"/>
</dbReference>
<dbReference type="AlphaFoldDB" id="A0A348HDS3"/>
<dbReference type="SUPFAM" id="SSF51430">
    <property type="entry name" value="NAD(P)-linked oxidoreductase"/>
    <property type="match status" value="1"/>
</dbReference>
<dbReference type="PANTHER" id="PTHR43638:SF3">
    <property type="entry name" value="ALDEHYDE REDUCTASE"/>
    <property type="match status" value="1"/>
</dbReference>
<dbReference type="Proteomes" id="UP000267342">
    <property type="component" value="Chromosome"/>
</dbReference>
<dbReference type="Pfam" id="PF00248">
    <property type="entry name" value="Aldo_ket_red"/>
    <property type="match status" value="1"/>
</dbReference>
<dbReference type="Gene3D" id="3.20.20.100">
    <property type="entry name" value="NADP-dependent oxidoreductase domain"/>
    <property type="match status" value="1"/>
</dbReference>
<evidence type="ECO:0000259" key="4">
    <source>
        <dbReference type="Pfam" id="PF00248"/>
    </source>
</evidence>
<dbReference type="OrthoDB" id="9772407at2"/>
<dbReference type="KEGG" id="zpl:ZBT109_1008"/>
<dbReference type="InterPro" id="IPR020471">
    <property type="entry name" value="AKR"/>
</dbReference>
<feature type="site" description="Lowers pKa of active site Tyr" evidence="3">
    <location>
        <position position="80"/>
    </location>
</feature>
<evidence type="ECO:0000313" key="6">
    <source>
        <dbReference type="Proteomes" id="UP000267342"/>
    </source>
</evidence>
<name>A0A348HDS3_9GAMM</name>
<dbReference type="GO" id="GO:0016491">
    <property type="term" value="F:oxidoreductase activity"/>
    <property type="evidence" value="ECO:0007669"/>
    <property type="project" value="InterPro"/>
</dbReference>
<organism evidence="5 6">
    <name type="scientific">Zymobacter palmae</name>
    <dbReference type="NCBI Taxonomy" id="33074"/>
    <lineage>
        <taxon>Bacteria</taxon>
        <taxon>Pseudomonadati</taxon>
        <taxon>Pseudomonadota</taxon>
        <taxon>Gammaproteobacteria</taxon>
        <taxon>Oceanospirillales</taxon>
        <taxon>Halomonadaceae</taxon>
        <taxon>Zymobacter group</taxon>
        <taxon>Zymobacter</taxon>
    </lineage>
</organism>
<protein>
    <submittedName>
        <fullName evidence="5">Aldo/keto reductases</fullName>
    </submittedName>
</protein>
<dbReference type="PIRSF" id="PIRSF000097">
    <property type="entry name" value="AKR"/>
    <property type="match status" value="1"/>
</dbReference>
<reference evidence="5 6" key="1">
    <citation type="submission" date="2018-09" db="EMBL/GenBank/DDBJ databases">
        <title>Zymobacter palmae IAM14233 (=T109) whole genome analysis.</title>
        <authorList>
            <person name="Yanase H."/>
        </authorList>
    </citation>
    <scope>NUCLEOTIDE SEQUENCE [LARGE SCALE GENOMIC DNA]</scope>
    <source>
        <strain evidence="5 6">IAM14233</strain>
    </source>
</reference>
<evidence type="ECO:0000256" key="1">
    <source>
        <dbReference type="PIRSR" id="PIRSR000097-1"/>
    </source>
</evidence>
<accession>A0A348HDS3</accession>
<keyword evidence="6" id="KW-1185">Reference proteome</keyword>
<dbReference type="InterPro" id="IPR036812">
    <property type="entry name" value="NAD(P)_OxRdtase_dom_sf"/>
</dbReference>
<evidence type="ECO:0000256" key="3">
    <source>
        <dbReference type="PIRSR" id="PIRSR000097-3"/>
    </source>
</evidence>
<feature type="domain" description="NADP-dependent oxidoreductase" evidence="4">
    <location>
        <begin position="17"/>
        <end position="276"/>
    </location>
</feature>
<evidence type="ECO:0000313" key="5">
    <source>
        <dbReference type="EMBL" id="BBG29775.1"/>
    </source>
</evidence>
<evidence type="ECO:0000256" key="2">
    <source>
        <dbReference type="PIRSR" id="PIRSR000097-2"/>
    </source>
</evidence>
<dbReference type="EMBL" id="AP018933">
    <property type="protein sequence ID" value="BBG29775.1"/>
    <property type="molecule type" value="Genomic_DNA"/>
</dbReference>